<reference evidence="2 3" key="1">
    <citation type="submission" date="2021-01" db="EMBL/GenBank/DDBJ databases">
        <title>Chryseolinea sp. Jin1 Genome sequencing and assembly.</title>
        <authorList>
            <person name="Kim I."/>
        </authorList>
    </citation>
    <scope>NUCLEOTIDE SEQUENCE [LARGE SCALE GENOMIC DNA]</scope>
    <source>
        <strain evidence="2 3">Jin1</strain>
    </source>
</reference>
<dbReference type="RefSeq" id="WP_202008596.1">
    <property type="nucleotide sequence ID" value="NZ_JAERRB010000002.1"/>
</dbReference>
<dbReference type="EMBL" id="JAERRB010000002">
    <property type="protein sequence ID" value="MBL0741240.1"/>
    <property type="molecule type" value="Genomic_DNA"/>
</dbReference>
<proteinExistence type="predicted"/>
<organism evidence="2 3">
    <name type="scientific">Chryseolinea lacunae</name>
    <dbReference type="NCBI Taxonomy" id="2801331"/>
    <lineage>
        <taxon>Bacteria</taxon>
        <taxon>Pseudomonadati</taxon>
        <taxon>Bacteroidota</taxon>
        <taxon>Cytophagia</taxon>
        <taxon>Cytophagales</taxon>
        <taxon>Fulvivirgaceae</taxon>
        <taxon>Chryseolinea</taxon>
    </lineage>
</organism>
<gene>
    <name evidence="2" type="ORF">JI741_08410</name>
</gene>
<dbReference type="InterPro" id="IPR025641">
    <property type="entry name" value="DUF4340"/>
</dbReference>
<feature type="domain" description="DUF4340" evidence="1">
    <location>
        <begin position="69"/>
        <end position="240"/>
    </location>
</feature>
<keyword evidence="3" id="KW-1185">Reference proteome</keyword>
<evidence type="ECO:0000259" key="1">
    <source>
        <dbReference type="Pfam" id="PF14238"/>
    </source>
</evidence>
<protein>
    <submittedName>
        <fullName evidence="2">DUF4340 domain-containing protein</fullName>
    </submittedName>
</protein>
<sequence length="309" mass="34894">MQEKKNKRLLVLLVVLLLATMAAVWLTREEHSFEVDKNLFKAYDLKTVDQVVLESRRGTVTLHYNGSRWKVNEHFDADRNMVEVLLATLLQAEPKRPVAATLRDSVSRLLQERGVKVSLSAAGKPVETFYCGGLQEKSQTYFSKAGGEPYLVTIPGYRVYVAGIFELPESGWRDKFVFGFNWRNFMRLEAEFPARPADNFAVALQDRFFSIQGLSQADTTKLNDYLDDVSLLTADEFVATTPVLDSLSKTAPIMTVRVKDIGQREFVLQLFAPTAPRQPFRGLIGGQQWALLAEGKVVPILRPKNFFGK</sequence>
<dbReference type="Pfam" id="PF14238">
    <property type="entry name" value="DUF4340"/>
    <property type="match status" value="1"/>
</dbReference>
<accession>A0ABS1KP63</accession>
<comment type="caution">
    <text evidence="2">The sequence shown here is derived from an EMBL/GenBank/DDBJ whole genome shotgun (WGS) entry which is preliminary data.</text>
</comment>
<evidence type="ECO:0000313" key="2">
    <source>
        <dbReference type="EMBL" id="MBL0741240.1"/>
    </source>
</evidence>
<name>A0ABS1KP63_9BACT</name>
<dbReference type="Proteomes" id="UP000613030">
    <property type="component" value="Unassembled WGS sequence"/>
</dbReference>
<evidence type="ECO:0000313" key="3">
    <source>
        <dbReference type="Proteomes" id="UP000613030"/>
    </source>
</evidence>